<dbReference type="PROSITE" id="PS01108">
    <property type="entry name" value="RIBOSOMAL_L24"/>
    <property type="match status" value="1"/>
</dbReference>
<accession>A0AAD5UTE4</accession>
<dbReference type="Proteomes" id="UP001212997">
    <property type="component" value="Unassembled WGS sequence"/>
</dbReference>
<dbReference type="Pfam" id="PF23290">
    <property type="entry name" value="KOW5_SPT5"/>
    <property type="match status" value="1"/>
</dbReference>
<reference evidence="2" key="1">
    <citation type="submission" date="2022-07" db="EMBL/GenBank/DDBJ databases">
        <title>Genome Sequence of Physisporinus lineatus.</title>
        <authorList>
            <person name="Buettner E."/>
        </authorList>
    </citation>
    <scope>NUCLEOTIDE SEQUENCE</scope>
    <source>
        <strain evidence="2">VT162</strain>
    </source>
</reference>
<comment type="caution">
    <text evidence="2">The sequence shown here is derived from an EMBL/GenBank/DDBJ whole genome shotgun (WGS) entry which is preliminary data.</text>
</comment>
<dbReference type="GO" id="GO:0032044">
    <property type="term" value="C:DSIF complex"/>
    <property type="evidence" value="ECO:0007669"/>
    <property type="project" value="TreeGrafter"/>
</dbReference>
<dbReference type="PANTHER" id="PTHR11125:SF7">
    <property type="entry name" value="TRANSCRIPTION ELONGATION FACTOR SPT5"/>
    <property type="match status" value="1"/>
</dbReference>
<dbReference type="InterPro" id="IPR039659">
    <property type="entry name" value="SPT5"/>
</dbReference>
<dbReference type="GO" id="GO:0006368">
    <property type="term" value="P:transcription elongation by RNA polymerase II"/>
    <property type="evidence" value="ECO:0007669"/>
    <property type="project" value="TreeGrafter"/>
</dbReference>
<dbReference type="GO" id="GO:0003729">
    <property type="term" value="F:mRNA binding"/>
    <property type="evidence" value="ECO:0007669"/>
    <property type="project" value="TreeGrafter"/>
</dbReference>
<dbReference type="InterPro" id="IPR008991">
    <property type="entry name" value="Translation_prot_SH3-like_sf"/>
</dbReference>
<dbReference type="GO" id="GO:0005840">
    <property type="term" value="C:ribosome"/>
    <property type="evidence" value="ECO:0007669"/>
    <property type="project" value="InterPro"/>
</dbReference>
<keyword evidence="3" id="KW-1185">Reference proteome</keyword>
<gene>
    <name evidence="2" type="ORF">NLI96_g13049</name>
</gene>
<dbReference type="Gene3D" id="2.30.30.30">
    <property type="match status" value="2"/>
</dbReference>
<proteinExistence type="predicted"/>
<dbReference type="SMART" id="SM00739">
    <property type="entry name" value="KOW"/>
    <property type="match status" value="4"/>
</dbReference>
<protein>
    <recommendedName>
        <fullName evidence="1">KOW domain-containing protein</fullName>
    </recommendedName>
</protein>
<dbReference type="InterPro" id="IPR014722">
    <property type="entry name" value="Rib_uL2_dom2"/>
</dbReference>
<evidence type="ECO:0000259" key="1">
    <source>
        <dbReference type="SMART" id="SM00739"/>
    </source>
</evidence>
<dbReference type="GO" id="GO:0032784">
    <property type="term" value="P:regulation of DNA-templated transcription elongation"/>
    <property type="evidence" value="ECO:0007669"/>
    <property type="project" value="InterPro"/>
</dbReference>
<dbReference type="SUPFAM" id="SSF50104">
    <property type="entry name" value="Translation proteins SH3-like domain"/>
    <property type="match status" value="2"/>
</dbReference>
<evidence type="ECO:0000313" key="2">
    <source>
        <dbReference type="EMBL" id="KAJ3473326.1"/>
    </source>
</evidence>
<dbReference type="GO" id="GO:0006357">
    <property type="term" value="P:regulation of transcription by RNA polymerase II"/>
    <property type="evidence" value="ECO:0007669"/>
    <property type="project" value="InterPro"/>
</dbReference>
<dbReference type="InterPro" id="IPR041978">
    <property type="entry name" value="KOW_Spt5_5"/>
</dbReference>
<name>A0AAD5UTE4_9APHY</name>
<evidence type="ECO:0000313" key="3">
    <source>
        <dbReference type="Proteomes" id="UP001212997"/>
    </source>
</evidence>
<dbReference type="AlphaFoldDB" id="A0AAD5UTE4"/>
<feature type="domain" description="KOW" evidence="1">
    <location>
        <begin position="514"/>
        <end position="541"/>
    </location>
</feature>
<feature type="domain" description="KOW" evidence="1">
    <location>
        <begin position="460"/>
        <end position="487"/>
    </location>
</feature>
<dbReference type="InterPro" id="IPR005824">
    <property type="entry name" value="KOW"/>
</dbReference>
<organism evidence="2 3">
    <name type="scientific">Meripilus lineatus</name>
    <dbReference type="NCBI Taxonomy" id="2056292"/>
    <lineage>
        <taxon>Eukaryota</taxon>
        <taxon>Fungi</taxon>
        <taxon>Dikarya</taxon>
        <taxon>Basidiomycota</taxon>
        <taxon>Agaricomycotina</taxon>
        <taxon>Agaricomycetes</taxon>
        <taxon>Polyporales</taxon>
        <taxon>Meripilaceae</taxon>
        <taxon>Meripilus</taxon>
    </lineage>
</organism>
<dbReference type="GO" id="GO:0003735">
    <property type="term" value="F:structural constituent of ribosome"/>
    <property type="evidence" value="ECO:0007669"/>
    <property type="project" value="InterPro"/>
</dbReference>
<sequence length="815" mass="92416">MIPATSCAPAVPLKSRQLVFVLQSLPANAALNLKIPRSQLDAIIVLCSQGSVPKALERVTELEVTYCPLSPSKLGPLTDLIAMFPNLQSVELAFEVKWDEVQRRTSEYQYQVTLIHHKFPQIEKMDLCINSIFSNPDIVILYLSSMSETVAQYLKEFLDLEAIVDNKDEEMDDETQQELDDFLDDGEDIETEGSVIGSLLGRSIDSSPLSNVTELEEFAQEIRQCHTTQVEEDKESSPDLQGSVGLGLFRLPVHPTREKEAVEVIERYITRMRRQLKTVKIAFVQAFPQFPNEIFVWSEDRPELIELASKFSYMQHHGIRTVTYEEWNQTLSTLDSVFEVPAPSWVRIKGGLYNDDLALVERSYSTGHLDVLVIPRIRTRSKKKPPQPFLPSRWQKRSMLIKCGLHSQYVERTKVSTSIPRALSEVIPFVEYAATCGNALHFRFISQVTEDIKSRDLITVFHPFDRVSVASGTYIGMQGRLEEIFENEHAKVVLPVQPGVYQQVHIPVGQLRRLFQVGDSVRVLRGIERGRQGVVTKIDGPVLTFIDSFVLGDGENRSLPSDGSSLHNLDPGNPHRFAIEVAAYSCDVEFDDPQHRWHQQSNGPLNNPLHHNPELPTTRGQRVEVVDGSFKGTCGYASEWDDKGNLILDVYFKPSPLKPSLGRQFYNHPPRLGKLTVPHLSVRRCFVEGDLVFLKGLPSARFFVHSGLNVDENRRAAAEAEDFGTHIPLIRAHYDRQTSGWVPPSSMSRFALIHREKLAFADVVHNPEENVTSINFRVNWTVTVTSGPYKGYIGRVRRLWKNEVEVELHHKVEPF</sequence>
<feature type="domain" description="KOW" evidence="1">
    <location>
        <begin position="616"/>
        <end position="643"/>
    </location>
</feature>
<dbReference type="GO" id="GO:0006412">
    <property type="term" value="P:translation"/>
    <property type="evidence" value="ECO:0007669"/>
    <property type="project" value="InterPro"/>
</dbReference>
<dbReference type="EMBL" id="JANAWD010001446">
    <property type="protein sequence ID" value="KAJ3473326.1"/>
    <property type="molecule type" value="Genomic_DNA"/>
</dbReference>
<feature type="domain" description="KOW" evidence="1">
    <location>
        <begin position="775"/>
        <end position="802"/>
    </location>
</feature>
<dbReference type="PANTHER" id="PTHR11125">
    <property type="entry name" value="SUPPRESSOR OF TY 5"/>
    <property type="match status" value="1"/>
</dbReference>
<dbReference type="InterPro" id="IPR005825">
    <property type="entry name" value="Ribosomal_uL24_CS"/>
</dbReference>